<dbReference type="CDD" id="cd06464">
    <property type="entry name" value="ACD_sHsps-like"/>
    <property type="match status" value="1"/>
</dbReference>
<reference evidence="4 5" key="1">
    <citation type="submission" date="2018-01" db="EMBL/GenBank/DDBJ databases">
        <title>Complete genome sequence of Salinigranum rubrum GX10T, an extremely halophilic archaeon isolated from a marine solar saltern.</title>
        <authorList>
            <person name="Han S."/>
        </authorList>
    </citation>
    <scope>NUCLEOTIDE SEQUENCE [LARGE SCALE GENOMIC DNA]</scope>
    <source>
        <strain evidence="4 5">GX10</strain>
    </source>
</reference>
<dbReference type="InterPro" id="IPR008978">
    <property type="entry name" value="HSP20-like_chaperone"/>
</dbReference>
<dbReference type="InterPro" id="IPR031107">
    <property type="entry name" value="Small_HSP"/>
</dbReference>
<sequence>MMRRSNFGNSGDSPFDFERMFERMNRQFEEMNRQFARFAETRPALESGDSDSMPTVWSQGGIQVDVAERDDSVAVTADLPGFEKDEISLSVANDALTIRAEHDVDDAYESENYVRRERRHHTVHRTVPLPVEVREEEASASYTNGVLTVTLPVVETDDEDDDSHHIDIE</sequence>
<accession>A0A2I8VEZ3</accession>
<dbReference type="PANTHER" id="PTHR11527">
    <property type="entry name" value="HEAT-SHOCK PROTEIN 20 FAMILY MEMBER"/>
    <property type="match status" value="1"/>
</dbReference>
<evidence type="ECO:0000256" key="2">
    <source>
        <dbReference type="RuleBase" id="RU003616"/>
    </source>
</evidence>
<dbReference type="Proteomes" id="UP000236584">
    <property type="component" value="Chromosome"/>
</dbReference>
<dbReference type="AlphaFoldDB" id="A0A2I8VEZ3"/>
<evidence type="ECO:0000313" key="4">
    <source>
        <dbReference type="EMBL" id="AUV80503.1"/>
    </source>
</evidence>
<organism evidence="4 5">
    <name type="scientific">Salinigranum rubrum</name>
    <dbReference type="NCBI Taxonomy" id="755307"/>
    <lineage>
        <taxon>Archaea</taxon>
        <taxon>Methanobacteriati</taxon>
        <taxon>Methanobacteriota</taxon>
        <taxon>Stenosarchaea group</taxon>
        <taxon>Halobacteria</taxon>
        <taxon>Halobacteriales</taxon>
        <taxon>Haloferacaceae</taxon>
        <taxon>Salinigranum</taxon>
    </lineage>
</organism>
<dbReference type="EMBL" id="CP026309">
    <property type="protein sequence ID" value="AUV80503.1"/>
    <property type="molecule type" value="Genomic_DNA"/>
</dbReference>
<dbReference type="GeneID" id="35590733"/>
<dbReference type="PROSITE" id="PS01031">
    <property type="entry name" value="SHSP"/>
    <property type="match status" value="1"/>
</dbReference>
<dbReference type="RefSeq" id="WP_103424011.1">
    <property type="nucleotide sequence ID" value="NZ_CP026309.1"/>
</dbReference>
<keyword evidence="5" id="KW-1185">Reference proteome</keyword>
<protein>
    <submittedName>
        <fullName evidence="4">Heat-shock protein Hsp20</fullName>
    </submittedName>
</protein>
<feature type="domain" description="SHSP" evidence="3">
    <location>
        <begin position="55"/>
        <end position="169"/>
    </location>
</feature>
<proteinExistence type="inferred from homology"/>
<evidence type="ECO:0000313" key="5">
    <source>
        <dbReference type="Proteomes" id="UP000236584"/>
    </source>
</evidence>
<name>A0A2I8VEZ3_9EURY</name>
<evidence type="ECO:0000256" key="1">
    <source>
        <dbReference type="PROSITE-ProRule" id="PRU00285"/>
    </source>
</evidence>
<dbReference type="KEGG" id="srub:C2R22_01550"/>
<dbReference type="InterPro" id="IPR002068">
    <property type="entry name" value="A-crystallin/Hsp20_dom"/>
</dbReference>
<comment type="similarity">
    <text evidence="1 2">Belongs to the small heat shock protein (HSP20) family.</text>
</comment>
<dbReference type="Gene3D" id="2.60.40.790">
    <property type="match status" value="1"/>
</dbReference>
<dbReference type="NCBIfam" id="NF041799">
    <property type="entry name" value="Hsp14"/>
    <property type="match status" value="1"/>
</dbReference>
<dbReference type="OrthoDB" id="198277at2157"/>
<evidence type="ECO:0000259" key="3">
    <source>
        <dbReference type="PROSITE" id="PS01031"/>
    </source>
</evidence>
<dbReference type="Pfam" id="PF00011">
    <property type="entry name" value="HSP20"/>
    <property type="match status" value="1"/>
</dbReference>
<dbReference type="SUPFAM" id="SSF49764">
    <property type="entry name" value="HSP20-like chaperones"/>
    <property type="match status" value="1"/>
</dbReference>
<gene>
    <name evidence="4" type="ORF">C2R22_01550</name>
</gene>